<keyword evidence="1" id="KW-0812">Transmembrane</keyword>
<dbReference type="AlphaFoldDB" id="A0A2N6LNW7"/>
<keyword evidence="1" id="KW-1133">Transmembrane helix</keyword>
<keyword evidence="1" id="KW-0472">Membrane</keyword>
<accession>A0A2N6LNW7</accession>
<reference evidence="2 3" key="1">
    <citation type="submission" date="2017-07" db="EMBL/GenBank/DDBJ databases">
        <title>Genomes of Fischerella (Mastigocladus) sp. strains.</title>
        <authorList>
            <person name="Miller S.R."/>
        </authorList>
    </citation>
    <scope>NUCLEOTIDE SEQUENCE [LARGE SCALE GENOMIC DNA]</scope>
    <source>
        <strain evidence="2 3">CCMEE 5318</strain>
    </source>
</reference>
<proteinExistence type="predicted"/>
<dbReference type="EMBL" id="NMQE01000037">
    <property type="protein sequence ID" value="PMB27364.1"/>
    <property type="molecule type" value="Genomic_DNA"/>
</dbReference>
<evidence type="ECO:0000313" key="2">
    <source>
        <dbReference type="EMBL" id="PMB27364.1"/>
    </source>
</evidence>
<feature type="transmembrane region" description="Helical" evidence="1">
    <location>
        <begin position="55"/>
        <end position="74"/>
    </location>
</feature>
<organism evidence="2 3">
    <name type="scientific">Fischerella thermalis CCMEE 5318</name>
    <dbReference type="NCBI Taxonomy" id="2019666"/>
    <lineage>
        <taxon>Bacteria</taxon>
        <taxon>Bacillati</taxon>
        <taxon>Cyanobacteriota</taxon>
        <taxon>Cyanophyceae</taxon>
        <taxon>Nostocales</taxon>
        <taxon>Hapalosiphonaceae</taxon>
        <taxon>Fischerella</taxon>
    </lineage>
</organism>
<feature type="transmembrane region" description="Helical" evidence="1">
    <location>
        <begin position="120"/>
        <end position="139"/>
    </location>
</feature>
<name>A0A2N6LNW7_9CYAN</name>
<feature type="transmembrane region" description="Helical" evidence="1">
    <location>
        <begin position="151"/>
        <end position="168"/>
    </location>
</feature>
<gene>
    <name evidence="2" type="ORF">CEN46_01600</name>
</gene>
<evidence type="ECO:0000256" key="1">
    <source>
        <dbReference type="SAM" id="Phobius"/>
    </source>
</evidence>
<evidence type="ECO:0000313" key="3">
    <source>
        <dbReference type="Proteomes" id="UP000235081"/>
    </source>
</evidence>
<feature type="transmembrane region" description="Helical" evidence="1">
    <location>
        <begin position="21"/>
        <end position="43"/>
    </location>
</feature>
<sequence>MKLNNTFRNNPKYFSDFKSKYPNIYALYLTASRVCVWSGIWYFLDSISSTPDINLSVTGRHFLLLFIGIFILYVDDNSLEELVLMRKYFSLNTVKFISYKKKSFYISNRKKFFCFFKTKYPHWATIYTVFGIVLTWYGIWGLIWGVPVHPYLRSASTIFIGFFSLFLVNKLDEF</sequence>
<comment type="caution">
    <text evidence="2">The sequence shown here is derived from an EMBL/GenBank/DDBJ whole genome shotgun (WGS) entry which is preliminary data.</text>
</comment>
<dbReference type="Proteomes" id="UP000235081">
    <property type="component" value="Unassembled WGS sequence"/>
</dbReference>
<protein>
    <submittedName>
        <fullName evidence="2">Uncharacterized protein</fullName>
    </submittedName>
</protein>